<dbReference type="Gene3D" id="3.20.20.80">
    <property type="entry name" value="Glycosidases"/>
    <property type="match status" value="1"/>
</dbReference>
<gene>
    <name evidence="1" type="ORF">SH580_00975</name>
</gene>
<name>A0ABZ0RLE8_9BACT</name>
<evidence type="ECO:0000313" key="2">
    <source>
        <dbReference type="Proteomes" id="UP001324993"/>
    </source>
</evidence>
<dbReference type="SUPFAM" id="SSF51445">
    <property type="entry name" value="(Trans)glycosidases"/>
    <property type="match status" value="1"/>
</dbReference>
<proteinExistence type="predicted"/>
<dbReference type="EMBL" id="CP138858">
    <property type="protein sequence ID" value="WPJ96273.1"/>
    <property type="molecule type" value="Genomic_DNA"/>
</dbReference>
<reference evidence="1 2" key="1">
    <citation type="submission" date="2023-11" db="EMBL/GenBank/DDBJ databases">
        <title>Coraliomargarita sp. nov., isolated from marine algae.</title>
        <authorList>
            <person name="Lee J.K."/>
            <person name="Baek J.H."/>
            <person name="Kim J.M."/>
            <person name="Choi D.G."/>
            <person name="Jeon C.O."/>
        </authorList>
    </citation>
    <scope>NUCLEOTIDE SEQUENCE [LARGE SCALE GENOMIC DNA]</scope>
    <source>
        <strain evidence="1 2">J2-16</strain>
    </source>
</reference>
<dbReference type="RefSeq" id="WP_319833136.1">
    <property type="nucleotide sequence ID" value="NZ_CP138858.1"/>
</dbReference>
<organism evidence="1 2">
    <name type="scientific">Coraliomargarita algicola</name>
    <dbReference type="NCBI Taxonomy" id="3092156"/>
    <lineage>
        <taxon>Bacteria</taxon>
        <taxon>Pseudomonadati</taxon>
        <taxon>Verrucomicrobiota</taxon>
        <taxon>Opitutia</taxon>
        <taxon>Puniceicoccales</taxon>
        <taxon>Coraliomargaritaceae</taxon>
        <taxon>Coraliomargarita</taxon>
    </lineage>
</organism>
<protein>
    <recommendedName>
        <fullName evidence="3">Beta-N-acetylhexosaminidase</fullName>
    </recommendedName>
</protein>
<accession>A0ABZ0RLE8</accession>
<dbReference type="InterPro" id="IPR017853">
    <property type="entry name" value="GH"/>
</dbReference>
<keyword evidence="2" id="KW-1185">Reference proteome</keyword>
<evidence type="ECO:0008006" key="3">
    <source>
        <dbReference type="Google" id="ProtNLM"/>
    </source>
</evidence>
<sequence>MVVVNEGEWIPTVESMELKIYPRLAAYAEVGWTLKGNMEFGSFQERMRTQLKRWGIQKIGYAKDLVKKLSAQDFFNHVEIDHWDPRTTPFDWEEVTYSTNGRITTGGEYEVVFLYQGGAHALDISEVALFEDDRQVAIDRHTGFSGKTLKGIEYKLILPEINPNAIYTLRARIKGSEGTNSHGVVKIRAGG</sequence>
<evidence type="ECO:0000313" key="1">
    <source>
        <dbReference type="EMBL" id="WPJ96273.1"/>
    </source>
</evidence>
<dbReference type="Proteomes" id="UP001324993">
    <property type="component" value="Chromosome"/>
</dbReference>